<evidence type="ECO:0000313" key="1">
    <source>
        <dbReference type="EMBL" id="CRL33749.1"/>
    </source>
</evidence>
<name>A0A0M6WCX7_9FIRM</name>
<dbReference type="Proteomes" id="UP000049979">
    <property type="component" value="Unassembled WGS sequence"/>
</dbReference>
<dbReference type="AlphaFoldDB" id="A0A0M6WCX7"/>
<organism evidence="1 2">
    <name type="scientific">Roseburia faecis</name>
    <dbReference type="NCBI Taxonomy" id="301302"/>
    <lineage>
        <taxon>Bacteria</taxon>
        <taxon>Bacillati</taxon>
        <taxon>Bacillota</taxon>
        <taxon>Clostridia</taxon>
        <taxon>Lachnospirales</taxon>
        <taxon>Lachnospiraceae</taxon>
        <taxon>Roseburia</taxon>
    </lineage>
</organism>
<gene>
    <name evidence="1" type="ORF">M72_02981</name>
</gene>
<evidence type="ECO:0000313" key="2">
    <source>
        <dbReference type="Proteomes" id="UP000049979"/>
    </source>
</evidence>
<proteinExistence type="predicted"/>
<dbReference type="RefSeq" id="WP_022044905.1">
    <property type="nucleotide sequence ID" value="NZ_CP173697.1"/>
</dbReference>
<reference evidence="2" key="1">
    <citation type="submission" date="2015-05" db="EMBL/GenBank/DDBJ databases">
        <authorList>
            <consortium name="Pathogen Informatics"/>
        </authorList>
    </citation>
    <scope>NUCLEOTIDE SEQUENCE [LARGE SCALE GENOMIC DNA]</scope>
    <source>
        <strain evidence="2">M72</strain>
    </source>
</reference>
<dbReference type="EMBL" id="CVRR01000005">
    <property type="protein sequence ID" value="CRL33749.1"/>
    <property type="molecule type" value="Genomic_DNA"/>
</dbReference>
<sequence length="72" mass="8248">MNRKEEALEKAFLDGFSLQKDEHTFAVAGDKKGKFFIGLSDILQALAFAEDEEKIPEIPQEWWEEIGKLYSA</sequence>
<dbReference type="OrthoDB" id="7067870at2"/>
<protein>
    <submittedName>
        <fullName evidence="1">Uncharacterized protein</fullName>
    </submittedName>
</protein>
<accession>A0A0M6WCX7</accession>
<keyword evidence="2" id="KW-1185">Reference proteome</keyword>